<sequence>MLPILVYLLKANVALLLFAAAYFGLLRRLTFFTLNRAYLVFALLFAAGYPALPLPALLPAEATPTVVFAMVEATGAAAGAAPAGPVAPAVDWAAVGVALYAAGVAVLLARLLVQLLALARLRARARPAVVQGRPVRALAEAVSPFSFWQTIYLNPAQHPAPELAAVLRHEQVHVRQWHTLDVLLAQLAQAAAWCNPAAWLLRRALLDNLEYLADQAVLETGLVDRRAYQYSLLRLSHAAAGPSLVSHFTFPTLKNRVIMMNSPASALAQTGRYLLALPLALGLALGVGAALSPAVVAAPSAAQAAAPGPAVYYLDGKLSDKAAVYALDPKSIAYIHMLDEKQARQVFGAASGAVAIVVTSTNQNSDAVLALNKKVDKVAPLMPATPEQKAAIAAAQEYLQKTYPNAKVNFIGPDRKAGADAPRYRAQFEDGGQTRQQYFDAKGQPVGAPTAGKPVGAVAPAAQPIPYLAAPALAYITKNYPDARLLAMTEVPAAAGNPSTYKAELAVGRRPVSLLFDERGGFISEVSSAR</sequence>
<evidence type="ECO:0000313" key="4">
    <source>
        <dbReference type="Proteomes" id="UP001479606"/>
    </source>
</evidence>
<reference evidence="3 4" key="1">
    <citation type="journal article" date="2018" name="Arch. Microbiol.">
        <title>Hymenobacter segetis sp. nov., isolated from soil.</title>
        <authorList>
            <person name="Ten L.N."/>
            <person name="Lim S.J."/>
            <person name="Kim B.O."/>
            <person name="Kang I.K."/>
            <person name="Jung H.Y."/>
        </authorList>
    </citation>
    <scope>NUCLEOTIDE SEQUENCE [LARGE SCALE GENOMIC DNA]</scope>
    <source>
        <strain evidence="3 4">S7-3-11</strain>
    </source>
</reference>
<dbReference type="PANTHER" id="PTHR34978:SF3">
    <property type="entry name" value="SLR0241 PROTEIN"/>
    <property type="match status" value="1"/>
</dbReference>
<keyword evidence="1" id="KW-0812">Transmembrane</keyword>
<dbReference type="RefSeq" id="WP_342297950.1">
    <property type="nucleotide sequence ID" value="NZ_JBCEVZ010000021.1"/>
</dbReference>
<name>A0ABU9LX01_9BACT</name>
<dbReference type="Gene3D" id="3.40.1420.30">
    <property type="match status" value="1"/>
</dbReference>
<keyword evidence="1" id="KW-1133">Transmembrane helix</keyword>
<feature type="transmembrane region" description="Helical" evidence="1">
    <location>
        <begin position="92"/>
        <end position="113"/>
    </location>
</feature>
<keyword evidence="4" id="KW-1185">Reference proteome</keyword>
<dbReference type="EMBL" id="JBCEVZ010000021">
    <property type="protein sequence ID" value="MEL5994657.1"/>
    <property type="molecule type" value="Genomic_DNA"/>
</dbReference>
<dbReference type="InterPro" id="IPR052173">
    <property type="entry name" value="Beta-lactam_resp_regulator"/>
</dbReference>
<feature type="transmembrane region" description="Helical" evidence="1">
    <location>
        <begin position="273"/>
        <end position="296"/>
    </location>
</feature>
<comment type="caution">
    <text evidence="3">The sequence shown here is derived from an EMBL/GenBank/DDBJ whole genome shotgun (WGS) entry which is preliminary data.</text>
</comment>
<evidence type="ECO:0000256" key="1">
    <source>
        <dbReference type="SAM" id="Phobius"/>
    </source>
</evidence>
<organism evidence="3 4">
    <name type="scientific">Hymenobacter segetis</name>
    <dbReference type="NCBI Taxonomy" id="2025509"/>
    <lineage>
        <taxon>Bacteria</taxon>
        <taxon>Pseudomonadati</taxon>
        <taxon>Bacteroidota</taxon>
        <taxon>Cytophagia</taxon>
        <taxon>Cytophagales</taxon>
        <taxon>Hymenobacteraceae</taxon>
        <taxon>Hymenobacter</taxon>
    </lineage>
</organism>
<dbReference type="Pfam" id="PF05569">
    <property type="entry name" value="Peptidase_M56"/>
    <property type="match status" value="1"/>
</dbReference>
<dbReference type="InterPro" id="IPR008756">
    <property type="entry name" value="Peptidase_M56"/>
</dbReference>
<dbReference type="SUPFAM" id="SSF160574">
    <property type="entry name" value="BT0923-like"/>
    <property type="match status" value="1"/>
</dbReference>
<protein>
    <submittedName>
        <fullName evidence="3">M56 family metallopeptidase</fullName>
    </submittedName>
</protein>
<dbReference type="Proteomes" id="UP001479606">
    <property type="component" value="Unassembled WGS sequence"/>
</dbReference>
<feature type="domain" description="Peptidase M56" evidence="2">
    <location>
        <begin position="150"/>
        <end position="259"/>
    </location>
</feature>
<dbReference type="PANTHER" id="PTHR34978">
    <property type="entry name" value="POSSIBLE SENSOR-TRANSDUCER PROTEIN BLAR"/>
    <property type="match status" value="1"/>
</dbReference>
<proteinExistence type="predicted"/>
<evidence type="ECO:0000313" key="3">
    <source>
        <dbReference type="EMBL" id="MEL5994657.1"/>
    </source>
</evidence>
<feature type="transmembrane region" description="Helical" evidence="1">
    <location>
        <begin position="6"/>
        <end position="25"/>
    </location>
</feature>
<gene>
    <name evidence="3" type="ORF">AAFH49_10600</name>
</gene>
<feature type="transmembrane region" description="Helical" evidence="1">
    <location>
        <begin position="37"/>
        <end position="58"/>
    </location>
</feature>
<accession>A0ABU9LX01</accession>
<evidence type="ECO:0000259" key="2">
    <source>
        <dbReference type="Pfam" id="PF05569"/>
    </source>
</evidence>
<keyword evidence="1" id="KW-0472">Membrane</keyword>